<proteinExistence type="predicted"/>
<evidence type="ECO:0000313" key="2">
    <source>
        <dbReference type="Proteomes" id="UP000249364"/>
    </source>
</evidence>
<accession>A0A2W7Q3W9</accession>
<organism evidence="1 2">
    <name type="scientific">Roseinatronobacter thiooxidans</name>
    <dbReference type="NCBI Taxonomy" id="121821"/>
    <lineage>
        <taxon>Bacteria</taxon>
        <taxon>Pseudomonadati</taxon>
        <taxon>Pseudomonadota</taxon>
        <taxon>Alphaproteobacteria</taxon>
        <taxon>Rhodobacterales</taxon>
        <taxon>Paracoccaceae</taxon>
        <taxon>Roseinatronobacter</taxon>
    </lineage>
</organism>
<reference evidence="1 2" key="1">
    <citation type="submission" date="2018-06" db="EMBL/GenBank/DDBJ databases">
        <title>Genomic Encyclopedia of Archaeal and Bacterial Type Strains, Phase II (KMG-II): from individual species to whole genera.</title>
        <authorList>
            <person name="Goeker M."/>
        </authorList>
    </citation>
    <scope>NUCLEOTIDE SEQUENCE [LARGE SCALE GENOMIC DNA]</scope>
    <source>
        <strain evidence="1 2">DSM 13087</strain>
    </source>
</reference>
<dbReference type="EMBL" id="QKZQ01000008">
    <property type="protein sequence ID" value="PZX42336.1"/>
    <property type="molecule type" value="Genomic_DNA"/>
</dbReference>
<comment type="caution">
    <text evidence="1">The sequence shown here is derived from an EMBL/GenBank/DDBJ whole genome shotgun (WGS) entry which is preliminary data.</text>
</comment>
<dbReference type="Proteomes" id="UP000249364">
    <property type="component" value="Unassembled WGS sequence"/>
</dbReference>
<dbReference type="STRING" id="121821.GCA_001870675_01632"/>
<dbReference type="Pfam" id="PF14384">
    <property type="entry name" value="BrnA_antitoxin"/>
    <property type="match status" value="1"/>
</dbReference>
<dbReference type="InterPro" id="IPR025528">
    <property type="entry name" value="BrnA_antitoxin"/>
</dbReference>
<gene>
    <name evidence="1" type="ORF">LY56_02031</name>
</gene>
<sequence>MSETSIKRYTLDEIRKMESRTDWDALRRAEALGLEPERDDDEFELDWTRAELVTPEPKKAISLRVDPDVLEFFKSQGAGYQTRMNAVLRAWMDAQLKR</sequence>
<evidence type="ECO:0000313" key="1">
    <source>
        <dbReference type="EMBL" id="PZX42336.1"/>
    </source>
</evidence>
<dbReference type="AlphaFoldDB" id="A0A2W7Q3W9"/>
<keyword evidence="2" id="KW-1185">Reference proteome</keyword>
<dbReference type="OrthoDB" id="361944at2"/>
<protein>
    <submittedName>
        <fullName evidence="1">BrnA antitoxin of type II toxin-antitoxin system</fullName>
    </submittedName>
</protein>
<name>A0A2W7Q3W9_9RHOB</name>